<feature type="chain" id="PRO_5019151947" description="Fibronectin type-III domain-containing protein" evidence="2">
    <location>
        <begin position="24"/>
        <end position="624"/>
    </location>
</feature>
<dbReference type="InterPro" id="IPR009003">
    <property type="entry name" value="Peptidase_S1_PA"/>
</dbReference>
<dbReference type="SUPFAM" id="SSF50494">
    <property type="entry name" value="Trypsin-like serine proteases"/>
    <property type="match status" value="1"/>
</dbReference>
<reference evidence="4 5" key="1">
    <citation type="submission" date="2018-10" db="EMBL/GenBank/DDBJ databases">
        <title>Genomic Encyclopedia of Archaeal and Bacterial Type Strains, Phase II (KMG-II): from individual species to whole genera.</title>
        <authorList>
            <person name="Goeker M."/>
        </authorList>
    </citation>
    <scope>NUCLEOTIDE SEQUENCE [LARGE SCALE GENOMIC DNA]</scope>
    <source>
        <strain evidence="4 5">DSM 45657</strain>
    </source>
</reference>
<evidence type="ECO:0000256" key="1">
    <source>
        <dbReference type="SAM" id="MobiDB-lite"/>
    </source>
</evidence>
<protein>
    <recommendedName>
        <fullName evidence="3">Fibronectin type-III domain-containing protein</fullName>
    </recommendedName>
</protein>
<comment type="caution">
    <text evidence="4">The sequence shown here is derived from an EMBL/GenBank/DDBJ whole genome shotgun (WGS) entry which is preliminary data.</text>
</comment>
<feature type="signal peptide" evidence="2">
    <location>
        <begin position="1"/>
        <end position="23"/>
    </location>
</feature>
<evidence type="ECO:0000259" key="3">
    <source>
        <dbReference type="SMART" id="SM00060"/>
    </source>
</evidence>
<dbReference type="SMART" id="SM00060">
    <property type="entry name" value="FN3"/>
    <property type="match status" value="3"/>
</dbReference>
<evidence type="ECO:0000313" key="5">
    <source>
        <dbReference type="Proteomes" id="UP000282454"/>
    </source>
</evidence>
<accession>A0A421B0Z7</accession>
<feature type="domain" description="Fibronectin type-III" evidence="3">
    <location>
        <begin position="235"/>
        <end position="311"/>
    </location>
</feature>
<gene>
    <name evidence="4" type="ORF">CLV68_4147</name>
</gene>
<feature type="domain" description="Fibronectin type-III" evidence="3">
    <location>
        <begin position="338"/>
        <end position="423"/>
    </location>
</feature>
<dbReference type="AlphaFoldDB" id="A0A421B0Z7"/>
<organism evidence="4 5">
    <name type="scientific">Actinokineospora cianjurensis</name>
    <dbReference type="NCBI Taxonomy" id="585224"/>
    <lineage>
        <taxon>Bacteria</taxon>
        <taxon>Bacillati</taxon>
        <taxon>Actinomycetota</taxon>
        <taxon>Actinomycetes</taxon>
        <taxon>Pseudonocardiales</taxon>
        <taxon>Pseudonocardiaceae</taxon>
        <taxon>Actinokineospora</taxon>
    </lineage>
</organism>
<dbReference type="EMBL" id="RCDD01000003">
    <property type="protein sequence ID" value="RLK58054.1"/>
    <property type="molecule type" value="Genomic_DNA"/>
</dbReference>
<feature type="region of interest" description="Disordered" evidence="1">
    <location>
        <begin position="546"/>
        <end position="574"/>
    </location>
</feature>
<feature type="domain" description="Fibronectin type-III" evidence="3">
    <location>
        <begin position="438"/>
        <end position="532"/>
    </location>
</feature>
<dbReference type="OrthoDB" id="9815928at2"/>
<evidence type="ECO:0000313" key="4">
    <source>
        <dbReference type="EMBL" id="RLK58054.1"/>
    </source>
</evidence>
<keyword evidence="2" id="KW-0732">Signal</keyword>
<evidence type="ECO:0000256" key="2">
    <source>
        <dbReference type="SAM" id="SignalP"/>
    </source>
</evidence>
<dbReference type="RefSeq" id="WP_121392534.1">
    <property type="nucleotide sequence ID" value="NZ_RCDD01000003.1"/>
</dbReference>
<proteinExistence type="predicted"/>
<sequence length="624" mass="64917">MSWLRRGALAGVLVLVSAVPAAAVGYGLDPTAYPVREPISSRVVDDWKLAGPALASGVQIAPRWVLTTAHAPGRVGGTFTNAYGTATIDAVTSCAESTCDLSLSHLAAALPAPAFPDLVDGGLPDDNSFGGHVLAVGMGGGPLTAGWTTVTGAPRLFSLGTPPSAISGDSGGPAFYHRPGDTTGHLVGLMTAAALGVMPGVYDFSPAARAFIDTTTGGAVRWTTAAQLGPWPTLPLAVTDFTATATATSITLRWNPVVTDPPVTRYTAVLVNPDNPQGRWSQQTTGTSATFTTSPGPWAAYVLPENANGQAVMPATMSAAWPVVTIHHPRFVSAGTVPGPVDMVQGSATPTGVRVSWARDHNAAAGVNRSEVRLCGGTAPTCASPLLTKWTETNTADFEWPPNLGYGAPYTVSVRDTNLAGVGPEVVANGNYLPLLPPTAPRQVTARVTDKAIEVTFDPSGDDAATLGVPLETYRQHAAPDIHLVYTTDPNGVRQFLTATKQATFRFPVAGRFSPGRHLITLTPRSSMWGEGLSITIPVVVGTPGTTTRVSARPPQPVLTGTTPLRWTQPHPTDDQVPATSFLAVDRATGRVVELGASTRELAQPGRWSLIAAHRDYGQSLPVG</sequence>
<name>A0A421B0Z7_9PSEU</name>
<dbReference type="InterPro" id="IPR003961">
    <property type="entry name" value="FN3_dom"/>
</dbReference>
<keyword evidence="5" id="KW-1185">Reference proteome</keyword>
<dbReference type="Proteomes" id="UP000282454">
    <property type="component" value="Unassembled WGS sequence"/>
</dbReference>